<name>A0ABD2N466_9CUCU</name>
<evidence type="ECO:0000313" key="2">
    <source>
        <dbReference type="Proteomes" id="UP001516400"/>
    </source>
</evidence>
<accession>A0ABD2N466</accession>
<protein>
    <submittedName>
        <fullName evidence="1">Uncharacterized protein</fullName>
    </submittedName>
</protein>
<organism evidence="1 2">
    <name type="scientific">Cryptolaemus montrouzieri</name>
    <dbReference type="NCBI Taxonomy" id="559131"/>
    <lineage>
        <taxon>Eukaryota</taxon>
        <taxon>Metazoa</taxon>
        <taxon>Ecdysozoa</taxon>
        <taxon>Arthropoda</taxon>
        <taxon>Hexapoda</taxon>
        <taxon>Insecta</taxon>
        <taxon>Pterygota</taxon>
        <taxon>Neoptera</taxon>
        <taxon>Endopterygota</taxon>
        <taxon>Coleoptera</taxon>
        <taxon>Polyphaga</taxon>
        <taxon>Cucujiformia</taxon>
        <taxon>Coccinelloidea</taxon>
        <taxon>Coccinellidae</taxon>
        <taxon>Scymninae</taxon>
        <taxon>Scymnini</taxon>
        <taxon>Cryptolaemus</taxon>
    </lineage>
</organism>
<dbReference type="Proteomes" id="UP001516400">
    <property type="component" value="Unassembled WGS sequence"/>
</dbReference>
<sequence>MGNIRFERGLKLQAASELAYSEDVDSIFIEPPEADVLTDEDYGDEGAGSMIDNLSDRQLPARVEVKFANHVSDIEETDDGEIVAPSVGVPASTRSSKCKKY</sequence>
<keyword evidence="2" id="KW-1185">Reference proteome</keyword>
<evidence type="ECO:0000313" key="1">
    <source>
        <dbReference type="EMBL" id="KAL3273109.1"/>
    </source>
</evidence>
<proteinExistence type="predicted"/>
<dbReference type="AlphaFoldDB" id="A0ABD2N466"/>
<comment type="caution">
    <text evidence="1">The sequence shown here is derived from an EMBL/GenBank/DDBJ whole genome shotgun (WGS) entry which is preliminary data.</text>
</comment>
<dbReference type="EMBL" id="JABFTP020000062">
    <property type="protein sequence ID" value="KAL3273109.1"/>
    <property type="molecule type" value="Genomic_DNA"/>
</dbReference>
<reference evidence="1 2" key="1">
    <citation type="journal article" date="2021" name="BMC Biol.">
        <title>Horizontally acquired antibacterial genes associated with adaptive radiation of ladybird beetles.</title>
        <authorList>
            <person name="Li H.S."/>
            <person name="Tang X.F."/>
            <person name="Huang Y.H."/>
            <person name="Xu Z.Y."/>
            <person name="Chen M.L."/>
            <person name="Du X.Y."/>
            <person name="Qiu B.Y."/>
            <person name="Chen P.T."/>
            <person name="Zhang W."/>
            <person name="Slipinski A."/>
            <person name="Escalona H.E."/>
            <person name="Waterhouse R.M."/>
            <person name="Zwick A."/>
            <person name="Pang H."/>
        </authorList>
    </citation>
    <scope>NUCLEOTIDE SEQUENCE [LARGE SCALE GENOMIC DNA]</scope>
    <source>
        <strain evidence="1">SYSU2018</strain>
    </source>
</reference>
<gene>
    <name evidence="1" type="ORF">HHI36_014563</name>
</gene>